<feature type="binding site" evidence="5">
    <location>
        <position position="304"/>
    </location>
    <ligand>
        <name>Zn(2+)</name>
        <dbReference type="ChEBI" id="CHEBI:29105"/>
    </ligand>
</feature>
<keyword evidence="2 5" id="KW-0808">Transferase</keyword>
<dbReference type="NCBIfam" id="TIGR00430">
    <property type="entry name" value="Q_tRNA_tgt"/>
    <property type="match status" value="1"/>
</dbReference>
<dbReference type="AlphaFoldDB" id="A0A5B8XKY8"/>
<feature type="binding site" evidence="5">
    <location>
        <position position="335"/>
    </location>
    <ligand>
        <name>Zn(2+)</name>
        <dbReference type="ChEBI" id="CHEBI:29105"/>
    </ligand>
</feature>
<reference evidence="7 8" key="1">
    <citation type="submission" date="2019-08" db="EMBL/GenBank/DDBJ databases">
        <authorList>
            <person name="Liang Q."/>
        </authorList>
    </citation>
    <scope>NUCLEOTIDE SEQUENCE [LARGE SCALE GENOMIC DNA]</scope>
    <source>
        <strain evidence="7 8">V1718</strain>
    </source>
</reference>
<dbReference type="NCBIfam" id="TIGR00449">
    <property type="entry name" value="tgt_general"/>
    <property type="match status" value="1"/>
</dbReference>
<feature type="binding site" evidence="5">
    <location>
        <position position="146"/>
    </location>
    <ligand>
        <name>substrate</name>
    </ligand>
</feature>
<evidence type="ECO:0000259" key="6">
    <source>
        <dbReference type="Pfam" id="PF01702"/>
    </source>
</evidence>
<dbReference type="SUPFAM" id="SSF51713">
    <property type="entry name" value="tRNA-guanine transglycosylase"/>
    <property type="match status" value="1"/>
</dbReference>
<organism evidence="7 8">
    <name type="scientific">Microvenator marinus</name>
    <dbReference type="NCBI Taxonomy" id="2600177"/>
    <lineage>
        <taxon>Bacteria</taxon>
        <taxon>Deltaproteobacteria</taxon>
        <taxon>Bradymonadales</taxon>
        <taxon>Microvenatoraceae</taxon>
        <taxon>Microvenator</taxon>
    </lineage>
</organism>
<comment type="similarity">
    <text evidence="5">Belongs to the queuine tRNA-ribosyltransferase family.</text>
</comment>
<dbReference type="RefSeq" id="WP_146957932.1">
    <property type="nucleotide sequence ID" value="NZ_CP042467.1"/>
</dbReference>
<feature type="active site" description="Nucleophile" evidence="5">
    <location>
        <position position="266"/>
    </location>
</feature>
<feature type="binding site" evidence="5">
    <location>
        <position position="189"/>
    </location>
    <ligand>
        <name>substrate</name>
    </ligand>
</feature>
<dbReference type="EMBL" id="CP042467">
    <property type="protein sequence ID" value="QED26470.1"/>
    <property type="molecule type" value="Genomic_DNA"/>
</dbReference>
<dbReference type="HAMAP" id="MF_00168">
    <property type="entry name" value="Q_tRNA_Tgt"/>
    <property type="match status" value="1"/>
</dbReference>
<sequence>MTKPLKFELLKTDHDARRGRVTTLHGSFETPAFMPVGTRGTVKGLMPRDLKETGSEICLGNTYHLHIAPGDKVVRKFGGLHEFMGWDKSILTDSGGFQVFSLPGVQVEEEGVTFKFEKSGKPVTLTPERSVQIQENLGADIFMAFDVCVEFPCDYRRAQEAVYRTDRWLKRCKEAQTTADTQSLFGIVQGSTYDDLRALSAQLTIEHDLPGYAIGGVSVGETHDLMMQAIEFAAPFLPKDKPRYLMGVGYPEDLVEGVARGIDMFDCVLPSRLGRSGVIFSRRGRYRVTKGKYRNDKYPLDTNCSCYACQNFSRGYINHLLNVKEILGSTLATLHNITFYQDLMRGMRDAIEQGRFEKFRENFLEEYLSEDRFEELVQSRDDNDE</sequence>
<dbReference type="PANTHER" id="PTHR46499">
    <property type="entry name" value="QUEUINE TRNA-RIBOSYLTRANSFERASE"/>
    <property type="match status" value="1"/>
</dbReference>
<dbReference type="OrthoDB" id="9805417at2"/>
<dbReference type="GO" id="GO:0005829">
    <property type="term" value="C:cytosol"/>
    <property type="evidence" value="ECO:0007669"/>
    <property type="project" value="TreeGrafter"/>
</dbReference>
<comment type="pathway">
    <text evidence="5">tRNA modification; tRNA-queuosine biosynthesis.</text>
</comment>
<comment type="cofactor">
    <cofactor evidence="5">
        <name>Zn(2+)</name>
        <dbReference type="ChEBI" id="CHEBI:29105"/>
    </cofactor>
    <text evidence="5">Binds 1 zinc ion per subunit.</text>
</comment>
<evidence type="ECO:0000256" key="4">
    <source>
        <dbReference type="ARBA" id="ARBA00050112"/>
    </source>
</evidence>
<proteinExistence type="inferred from homology"/>
<evidence type="ECO:0000256" key="3">
    <source>
        <dbReference type="ARBA" id="ARBA00022694"/>
    </source>
</evidence>
<feature type="region of interest" description="RNA binding" evidence="5">
    <location>
        <begin position="247"/>
        <end position="253"/>
    </location>
</feature>
<gene>
    <name evidence="5 7" type="primary">tgt</name>
    <name evidence="7" type="ORF">FRD01_04250</name>
</gene>
<dbReference type="InterPro" id="IPR036511">
    <property type="entry name" value="TGT-like_sf"/>
</dbReference>
<dbReference type="Gene3D" id="3.20.20.105">
    <property type="entry name" value="Queuine tRNA-ribosyltransferase-like"/>
    <property type="match status" value="1"/>
</dbReference>
<dbReference type="GO" id="GO:0046872">
    <property type="term" value="F:metal ion binding"/>
    <property type="evidence" value="ECO:0007669"/>
    <property type="project" value="UniProtKB-KW"/>
</dbReference>
<comment type="catalytic activity">
    <reaction evidence="4 5">
        <text>7-aminomethyl-7-carbaguanine + guanosine(34) in tRNA = 7-aminomethyl-7-carbaguanosine(34) in tRNA + guanine</text>
        <dbReference type="Rhea" id="RHEA:24104"/>
        <dbReference type="Rhea" id="RHEA-COMP:10341"/>
        <dbReference type="Rhea" id="RHEA-COMP:10342"/>
        <dbReference type="ChEBI" id="CHEBI:16235"/>
        <dbReference type="ChEBI" id="CHEBI:58703"/>
        <dbReference type="ChEBI" id="CHEBI:74269"/>
        <dbReference type="ChEBI" id="CHEBI:82833"/>
        <dbReference type="EC" id="2.4.2.29"/>
    </reaction>
</comment>
<evidence type="ECO:0000313" key="7">
    <source>
        <dbReference type="EMBL" id="QED26470.1"/>
    </source>
</evidence>
<dbReference type="EC" id="2.4.2.29" evidence="5"/>
<keyword evidence="1 5" id="KW-0328">Glycosyltransferase</keyword>
<keyword evidence="3 5" id="KW-0819">tRNA processing</keyword>
<dbReference type="InterPro" id="IPR004803">
    <property type="entry name" value="TGT"/>
</dbReference>
<comment type="caution">
    <text evidence="5">Lacks conserved residue(s) required for the propagation of feature annotation.</text>
</comment>
<dbReference type="UniPathway" id="UPA00392"/>
<dbReference type="Proteomes" id="UP000321595">
    <property type="component" value="Chromosome"/>
</dbReference>
<dbReference type="GO" id="GO:0008616">
    <property type="term" value="P:tRNA queuosine(34) biosynthetic process"/>
    <property type="evidence" value="ECO:0007669"/>
    <property type="project" value="UniProtKB-UniRule"/>
</dbReference>
<feature type="binding site" evidence="5">
    <location>
        <position position="306"/>
    </location>
    <ligand>
        <name>Zn(2+)</name>
        <dbReference type="ChEBI" id="CHEBI:29105"/>
    </ligand>
</feature>
<keyword evidence="5" id="KW-0862">Zinc</keyword>
<name>A0A5B8XKY8_9DELT</name>
<evidence type="ECO:0000256" key="1">
    <source>
        <dbReference type="ARBA" id="ARBA00022676"/>
    </source>
</evidence>
<evidence type="ECO:0000256" key="5">
    <source>
        <dbReference type="HAMAP-Rule" id="MF_00168"/>
    </source>
</evidence>
<feature type="binding site" evidence="5">
    <location>
        <position position="216"/>
    </location>
    <ligand>
        <name>substrate</name>
    </ligand>
</feature>
<keyword evidence="5" id="KW-0479">Metal-binding</keyword>
<keyword evidence="8" id="KW-1185">Reference proteome</keyword>
<dbReference type="GO" id="GO:0008479">
    <property type="term" value="F:tRNA-guanosine(34) queuine transglycosylase activity"/>
    <property type="evidence" value="ECO:0007669"/>
    <property type="project" value="UniProtKB-UniRule"/>
</dbReference>
<feature type="binding site" evidence="5">
    <location>
        <position position="309"/>
    </location>
    <ligand>
        <name>Zn(2+)</name>
        <dbReference type="ChEBI" id="CHEBI:29105"/>
    </ligand>
</feature>
<dbReference type="KEGG" id="bbae:FRD01_04250"/>
<comment type="subunit">
    <text evidence="5">Homodimer. Within each dimer, one monomer is responsible for RNA recognition and catalysis, while the other monomer binds to the replacement base PreQ1.</text>
</comment>
<dbReference type="InterPro" id="IPR050076">
    <property type="entry name" value="ArchSynthase1/Queuine_TRR"/>
</dbReference>
<protein>
    <recommendedName>
        <fullName evidence="5">Queuine tRNA-ribosyltransferase</fullName>
        <ecNumber evidence="5">2.4.2.29</ecNumber>
    </recommendedName>
    <alternativeName>
        <fullName evidence="5">Guanine insertion enzyme</fullName>
    </alternativeName>
    <alternativeName>
        <fullName evidence="5">tRNA-guanine transglycosylase</fullName>
    </alternativeName>
</protein>
<evidence type="ECO:0000313" key="8">
    <source>
        <dbReference type="Proteomes" id="UP000321595"/>
    </source>
</evidence>
<feature type="binding site" evidence="5">
    <location>
        <begin position="93"/>
        <end position="97"/>
    </location>
    <ligand>
        <name>substrate</name>
    </ligand>
</feature>
<accession>A0A5B8XKY8</accession>
<feature type="active site" description="Proton acceptor" evidence="5">
    <location>
        <position position="93"/>
    </location>
</feature>
<keyword evidence="5" id="KW-0671">Queuosine biosynthesis</keyword>
<dbReference type="PANTHER" id="PTHR46499:SF1">
    <property type="entry name" value="QUEUINE TRNA-RIBOSYLTRANSFERASE"/>
    <property type="match status" value="1"/>
</dbReference>
<dbReference type="FunFam" id="3.20.20.105:FF:000001">
    <property type="entry name" value="Queuine tRNA-ribosyltransferase"/>
    <property type="match status" value="1"/>
</dbReference>
<dbReference type="Pfam" id="PF01702">
    <property type="entry name" value="TGT"/>
    <property type="match status" value="1"/>
</dbReference>
<dbReference type="InterPro" id="IPR002616">
    <property type="entry name" value="tRNA_ribo_trans-like"/>
</dbReference>
<evidence type="ECO:0000256" key="2">
    <source>
        <dbReference type="ARBA" id="ARBA00022679"/>
    </source>
</evidence>
<feature type="domain" description="tRNA-guanine(15) transglycosylase-like" evidence="6">
    <location>
        <begin position="15"/>
        <end position="367"/>
    </location>
</feature>
<comment type="function">
    <text evidence="5">Catalyzes the base-exchange of a guanine (G) residue with the queuine precursor 7-aminomethyl-7-deazaguanine (PreQ1) at position 34 (anticodon wobble position) in tRNAs with GU(N) anticodons (tRNA-Asp, -Asn, -His and -Tyr). Catalysis occurs through a double-displacement mechanism. The nucleophile active site attacks the C1' of nucleotide 34 to detach the guanine base from the RNA, forming a covalent enzyme-RNA intermediate. The proton acceptor active site deprotonates the incoming PreQ1, allowing a nucleophilic attack on the C1' of the ribose to form the product. After dissociation, two additional enzymatic reactions on the tRNA convert PreQ1 to queuine (Q), resulting in the hypermodified nucleoside queuosine (7-(((4,5-cis-dihydroxy-2-cyclopenten-1-yl)amino)methyl)-7-deazaguanosine).</text>
</comment>